<name>A0ABS7KD30_9BACL</name>
<keyword evidence="2" id="KW-1133">Transmembrane helix</keyword>
<sequence>MSNARMTFRFGDQESDKLEKQGMTASSTLVTMNENLPNTVQSLPKPEPDTNNTSSSSMAVEDMPMDWGGTILADASRSPHTNYASDRNMQDDKYEFDSERSQDLDQGHNWMIESENYSYKRNRPPRGWKMIGSVSGALVTGALFGMVILSLFNKENVVKPDEMLPVNQSISTVSGQEGEAGTAGQLEISSAGGTYYALQYGVFSSPERAEQAKLELTQTGLAASSDPEDGNRVYAGISADREEAKLLSTRLKSQGVELYVKEIVNPAVDPAIFGNKQEDVALFFKNSSALVDQLSTLSIQQLGQSVQAAISPEMMEALQTQHQTWLTGIKSLAPGMAVDVQPVVTSMEKSMNSAITAIAEYNKNPDAVHMWAVQSDLMEYVLQQKKWLESIKQ</sequence>
<feature type="compositionally biased region" description="Basic and acidic residues" evidence="1">
    <location>
        <begin position="11"/>
        <end position="20"/>
    </location>
</feature>
<feature type="compositionally biased region" description="Polar residues" evidence="1">
    <location>
        <begin position="49"/>
        <end position="58"/>
    </location>
</feature>
<evidence type="ECO:0000313" key="4">
    <source>
        <dbReference type="EMBL" id="MBY0202044.1"/>
    </source>
</evidence>
<evidence type="ECO:0000256" key="1">
    <source>
        <dbReference type="SAM" id="MobiDB-lite"/>
    </source>
</evidence>
<dbReference type="InterPro" id="IPR036680">
    <property type="entry name" value="SPOR-like_sf"/>
</dbReference>
<feature type="domain" description="SPOR" evidence="3">
    <location>
        <begin position="193"/>
        <end position="259"/>
    </location>
</feature>
<evidence type="ECO:0000256" key="2">
    <source>
        <dbReference type="SAM" id="Phobius"/>
    </source>
</evidence>
<feature type="transmembrane region" description="Helical" evidence="2">
    <location>
        <begin position="130"/>
        <end position="152"/>
    </location>
</feature>
<organism evidence="4 5">
    <name type="scientific">Paenibacillus cucumis</name>
    <name type="common">ex Kampfer et al. 2016</name>
    <dbReference type="NCBI Taxonomy" id="1776858"/>
    <lineage>
        <taxon>Bacteria</taxon>
        <taxon>Bacillati</taxon>
        <taxon>Bacillota</taxon>
        <taxon>Bacilli</taxon>
        <taxon>Bacillales</taxon>
        <taxon>Paenibacillaceae</taxon>
        <taxon>Paenibacillus</taxon>
    </lineage>
</organism>
<keyword evidence="2" id="KW-0472">Membrane</keyword>
<dbReference type="Proteomes" id="UP000706031">
    <property type="component" value="Unassembled WGS sequence"/>
</dbReference>
<evidence type="ECO:0000313" key="5">
    <source>
        <dbReference type="Proteomes" id="UP000706031"/>
    </source>
</evidence>
<keyword evidence="5" id="KW-1185">Reference proteome</keyword>
<dbReference type="EMBL" id="JACLIC010000004">
    <property type="protein sequence ID" value="MBY0202044.1"/>
    <property type="molecule type" value="Genomic_DNA"/>
</dbReference>
<dbReference type="InterPro" id="IPR007730">
    <property type="entry name" value="SPOR-like_dom"/>
</dbReference>
<gene>
    <name evidence="4" type="ORF">H7T88_02145</name>
</gene>
<dbReference type="Pfam" id="PF05036">
    <property type="entry name" value="SPOR"/>
    <property type="match status" value="1"/>
</dbReference>
<dbReference type="RefSeq" id="WP_221786621.1">
    <property type="nucleotide sequence ID" value="NZ_JACLIC010000004.1"/>
</dbReference>
<comment type="caution">
    <text evidence="4">The sequence shown here is derived from an EMBL/GenBank/DDBJ whole genome shotgun (WGS) entry which is preliminary data.</text>
</comment>
<dbReference type="Gene3D" id="3.30.70.1070">
    <property type="entry name" value="Sporulation related repeat"/>
    <property type="match status" value="1"/>
</dbReference>
<protein>
    <submittedName>
        <fullName evidence="4">SPOR domain-containing protein</fullName>
    </submittedName>
</protein>
<reference evidence="4 5" key="1">
    <citation type="submission" date="2020-08" db="EMBL/GenBank/DDBJ databases">
        <title>Fungal Genomes of the International Space Station.</title>
        <authorList>
            <person name="Seuylemezian A."/>
            <person name="Singh N.K."/>
            <person name="Wood J."/>
            <person name="Venkateswaran K."/>
        </authorList>
    </citation>
    <scope>NUCLEOTIDE SEQUENCE [LARGE SCALE GENOMIC DNA]</scope>
    <source>
        <strain evidence="4 5">S/N-304-OC-R4</strain>
    </source>
</reference>
<proteinExistence type="predicted"/>
<evidence type="ECO:0000259" key="3">
    <source>
        <dbReference type="Pfam" id="PF05036"/>
    </source>
</evidence>
<feature type="region of interest" description="Disordered" evidence="1">
    <location>
        <begin position="36"/>
        <end position="61"/>
    </location>
</feature>
<accession>A0ABS7KD30</accession>
<dbReference type="SUPFAM" id="SSF110997">
    <property type="entry name" value="Sporulation related repeat"/>
    <property type="match status" value="1"/>
</dbReference>
<keyword evidence="2" id="KW-0812">Transmembrane</keyword>
<feature type="region of interest" description="Disordered" evidence="1">
    <location>
        <begin position="1"/>
        <end position="21"/>
    </location>
</feature>